<evidence type="ECO:0000313" key="2">
    <source>
        <dbReference type="Proteomes" id="UP000054107"/>
    </source>
</evidence>
<dbReference type="AlphaFoldDB" id="A0A0B7NKI2"/>
<accession>A0A0B7NKI2</accession>
<proteinExistence type="predicted"/>
<keyword evidence="2" id="KW-1185">Reference proteome</keyword>
<organism evidence="1 2">
    <name type="scientific">Parasitella parasitica</name>
    <dbReference type="NCBI Taxonomy" id="35722"/>
    <lineage>
        <taxon>Eukaryota</taxon>
        <taxon>Fungi</taxon>
        <taxon>Fungi incertae sedis</taxon>
        <taxon>Mucoromycota</taxon>
        <taxon>Mucoromycotina</taxon>
        <taxon>Mucoromycetes</taxon>
        <taxon>Mucorales</taxon>
        <taxon>Mucorineae</taxon>
        <taxon>Mucoraceae</taxon>
        <taxon>Parasitella</taxon>
    </lineage>
</organism>
<evidence type="ECO:0000313" key="1">
    <source>
        <dbReference type="EMBL" id="CEP15867.1"/>
    </source>
</evidence>
<sequence>MAYQLPPEVLQILFDFDLEIRQLAQCRGVCKAWKRGAEMAMSRKAIVICGKEMAQGFYEHFVLKSEFGKNIKHLTIACQLHENFNCDQSPYKQILKSLVYERLEVIDGEVNESFYQLLTDIDRESEGKKNSMLKRLPDPSLSFYEEAMHKAALCFARSLEQVRVLVSLSTYDANFFIRHLGTFKLLTSIDLVMERCSINEINAIAEKCLQLKELRLSAVYDDRWTTSYVRTVFHQNYRPTTSSLKVLKLEKCFSAIPLEVLVMKYGLIESVSINLETYPVFLTNRILQGYMYNRNFPLRLAKALRGVPKYEISFYDDDYWCPLLHFQVAAAATGHDIEFDVSTEVQGLTIAKATLRPYQT</sequence>
<dbReference type="EMBL" id="LN732700">
    <property type="protein sequence ID" value="CEP15867.1"/>
    <property type="molecule type" value="Genomic_DNA"/>
</dbReference>
<evidence type="ECO:0008006" key="3">
    <source>
        <dbReference type="Google" id="ProtNLM"/>
    </source>
</evidence>
<dbReference type="Proteomes" id="UP000054107">
    <property type="component" value="Unassembled WGS sequence"/>
</dbReference>
<name>A0A0B7NKI2_9FUNG</name>
<reference evidence="1 2" key="1">
    <citation type="submission" date="2014-09" db="EMBL/GenBank/DDBJ databases">
        <authorList>
            <person name="Ellenberger Sabrina"/>
        </authorList>
    </citation>
    <scope>NUCLEOTIDE SEQUENCE [LARGE SCALE GENOMIC DNA]</scope>
    <source>
        <strain evidence="1 2">CBS 412.66</strain>
    </source>
</reference>
<gene>
    <name evidence="1" type="primary">PARPA_10111.1 scaffold 39588</name>
</gene>
<dbReference type="OrthoDB" id="2266734at2759"/>
<dbReference type="CDD" id="cd09917">
    <property type="entry name" value="F-box_SF"/>
    <property type="match status" value="1"/>
</dbReference>
<protein>
    <recommendedName>
        <fullName evidence="3">F-box domain-containing protein</fullName>
    </recommendedName>
</protein>